<keyword evidence="1" id="KW-0812">Transmembrane</keyword>
<evidence type="ECO:0008006" key="4">
    <source>
        <dbReference type="Google" id="ProtNLM"/>
    </source>
</evidence>
<feature type="transmembrane region" description="Helical" evidence="1">
    <location>
        <begin position="30"/>
        <end position="48"/>
    </location>
</feature>
<evidence type="ECO:0000313" key="2">
    <source>
        <dbReference type="EMBL" id="KKS40587.1"/>
    </source>
</evidence>
<accession>A0A0G0YVF0</accession>
<dbReference type="Proteomes" id="UP000034516">
    <property type="component" value="Unassembled WGS sequence"/>
</dbReference>
<sequence length="403" mass="45070">MVSKYDYRKRELGDNYYGAKPKKKNKLARSFGLLVFFAFLAALFIYVFPEVEITIVPKTEKITNDFEVIIDGSLEENDLEHNKLSAVAVTAEDGLEKIFPTTGEKNVGEKAVGAVVIYNQTGLVQPLTTNNSLSSDEGQIFYLQNNIEVPKAEVSAEGTIVYGMITAKVIAKEGGEAGNISPGRLTIIDLLFNKQSKIYGEAKEKFSGGSDKTINVVSEDDLKNAEKVLSDKLHPKLKEQLLSKLGDGQEVTDKMIKYQNMKIEKTVELEEEVNEFTVKLYGRAETIAWDEDKIREILNTKLAGYQKDGKQVVASSQDVFKVEVKEFDLDKMTAKLAVRAENQISMPVEADKIRDELKGLSETEARRSLLSKGNIKDVRFKFNYSITNKIPQNGNRIMIKVGL</sequence>
<reference evidence="2 3" key="1">
    <citation type="journal article" date="2015" name="Nature">
        <title>rRNA introns, odd ribosomes, and small enigmatic genomes across a large radiation of phyla.</title>
        <authorList>
            <person name="Brown C.T."/>
            <person name="Hug L.A."/>
            <person name="Thomas B.C."/>
            <person name="Sharon I."/>
            <person name="Castelle C.J."/>
            <person name="Singh A."/>
            <person name="Wilkins M.J."/>
            <person name="Williams K.H."/>
            <person name="Banfield J.F."/>
        </authorList>
    </citation>
    <scope>NUCLEOTIDE SEQUENCE [LARGE SCALE GENOMIC DNA]</scope>
</reference>
<keyword evidence="1" id="KW-0472">Membrane</keyword>
<dbReference type="AlphaFoldDB" id="A0A0G0YVF0"/>
<organism evidence="2 3">
    <name type="scientific">Candidatus Kuenenbacteria bacterium GW2011_GWA2_42_15</name>
    <dbReference type="NCBI Taxonomy" id="1618677"/>
    <lineage>
        <taxon>Bacteria</taxon>
        <taxon>Candidatus Kueneniibacteriota</taxon>
    </lineage>
</organism>
<name>A0A0G0YVF0_9BACT</name>
<proteinExistence type="predicted"/>
<gene>
    <name evidence="2" type="ORF">UV02_C0039G0002</name>
</gene>
<protein>
    <recommendedName>
        <fullName evidence="4">Baseplate protein J-like domain-containing protein</fullName>
    </recommendedName>
</protein>
<dbReference type="EMBL" id="LCCW01000039">
    <property type="protein sequence ID" value="KKS40587.1"/>
    <property type="molecule type" value="Genomic_DNA"/>
</dbReference>
<keyword evidence="1" id="KW-1133">Transmembrane helix</keyword>
<comment type="caution">
    <text evidence="2">The sequence shown here is derived from an EMBL/GenBank/DDBJ whole genome shotgun (WGS) entry which is preliminary data.</text>
</comment>
<evidence type="ECO:0000256" key="1">
    <source>
        <dbReference type="SAM" id="Phobius"/>
    </source>
</evidence>
<evidence type="ECO:0000313" key="3">
    <source>
        <dbReference type="Proteomes" id="UP000034516"/>
    </source>
</evidence>